<dbReference type="Proteomes" id="UP000243024">
    <property type="component" value="Unassembled WGS sequence"/>
</dbReference>
<dbReference type="PANTHER" id="PTHR42659:SF2">
    <property type="entry name" value="XANTHINE DEHYDROGENASE SUBUNIT C-RELATED"/>
    <property type="match status" value="1"/>
</dbReference>
<dbReference type="GO" id="GO:0071949">
    <property type="term" value="F:FAD binding"/>
    <property type="evidence" value="ECO:0007669"/>
    <property type="project" value="InterPro"/>
</dbReference>
<dbReference type="InterPro" id="IPR016167">
    <property type="entry name" value="FAD-bd_PCMH_sub1"/>
</dbReference>
<dbReference type="EC" id="1.2.99.2" evidence="5"/>
<dbReference type="EMBL" id="JXBB01000001">
    <property type="protein sequence ID" value="OAR05427.1"/>
    <property type="molecule type" value="Genomic_DNA"/>
</dbReference>
<reference evidence="6 8" key="1">
    <citation type="submission" date="2015-09" db="EMBL/GenBank/DDBJ databases">
        <title>Draft genome sequence of Hydrogenibacillus schlegelii DSM 2000.</title>
        <authorList>
            <person name="Hemp J."/>
        </authorList>
    </citation>
    <scope>NUCLEOTIDE SEQUENCE [LARGE SCALE GENOMIC DNA]</scope>
    <source>
        <strain evidence="6 8">MA 48</strain>
    </source>
</reference>
<dbReference type="STRING" id="1484.SA87_11040"/>
<dbReference type="Gene3D" id="3.30.465.10">
    <property type="match status" value="1"/>
</dbReference>
<gene>
    <name evidence="5" type="primary">coxM</name>
    <name evidence="7" type="ORF">HSCHL_0285</name>
    <name evidence="6" type="ORF">SA87_11040</name>
</gene>
<dbReference type="PROSITE" id="PS51387">
    <property type="entry name" value="FAD_PCMH"/>
    <property type="match status" value="1"/>
</dbReference>
<dbReference type="Gene3D" id="3.30.43.10">
    <property type="entry name" value="Uridine Diphospho-n-acetylenolpyruvylglucosamine Reductase, domain 2"/>
    <property type="match status" value="1"/>
</dbReference>
<dbReference type="GO" id="GO:0016491">
    <property type="term" value="F:oxidoreductase activity"/>
    <property type="evidence" value="ECO:0007669"/>
    <property type="project" value="UniProtKB-KW"/>
</dbReference>
<reference evidence="5" key="2">
    <citation type="submission" date="2015-09" db="EMBL/GenBank/DDBJ databases">
        <authorList>
            <person name="Jackson K.R."/>
            <person name="Lunt B.L."/>
            <person name="Fisher J.N.B."/>
            <person name="Gardner A.V."/>
            <person name="Bailey M.E."/>
            <person name="Deus L.M."/>
            <person name="Earl A.S."/>
            <person name="Gibby P.D."/>
            <person name="Hartmann K.A."/>
            <person name="Liu J.E."/>
            <person name="Manci A.M."/>
            <person name="Nielsen D.A."/>
            <person name="Solomon M.B."/>
            <person name="Breakwell D.P."/>
            <person name="Burnett S.H."/>
            <person name="Grose J.H."/>
        </authorList>
    </citation>
    <scope>NUCLEOTIDE SEQUENCE</scope>
    <source>
        <strain evidence="5">Nr. 74 OMT7</strain>
    </source>
</reference>
<dbReference type="OrthoDB" id="9774454at2"/>
<keyword evidence="2" id="KW-0274">FAD</keyword>
<keyword evidence="1" id="KW-0285">Flavoprotein</keyword>
<sequence>MFPNAFKYEAPASVDEAVRLLAEYGYDGKVLAGGQSLLPMMKLRVAAPAVLIDINGIDALQGWREVDGKLRVGAMTRHAELEHAKELRDTYPLFFQTARWIADPLIRNRGTIGGSLAHADPGSDWGAAMIALRAEVEARGPQGSRLIPIDEFFVDTFATALNEDELAVAVHVPTPKGPAASRYMKLERRAGDFAIAALAVHVALGTDGRVSEAGIGICACGPIPLRAAKAEAALIGRPLTEEVIVEASRLVPEDAEPADDLRGSAEYKRDVLRVFAARALRDIAKELQGKVGIQ</sequence>
<dbReference type="SMR" id="A0A0S2RRU3"/>
<keyword evidence="8" id="KW-1185">Reference proteome</keyword>
<accession>A0A0S2RRU3</accession>
<evidence type="ECO:0000313" key="5">
    <source>
        <dbReference type="EMBL" id="ALP32198.1"/>
    </source>
</evidence>
<evidence type="ECO:0000313" key="8">
    <source>
        <dbReference type="Proteomes" id="UP000243024"/>
    </source>
</evidence>
<organism evidence="5">
    <name type="scientific">Hydrogenibacillus schlegelii</name>
    <name type="common">Bacillus schlegelii</name>
    <dbReference type="NCBI Taxonomy" id="1484"/>
    <lineage>
        <taxon>Bacteria</taxon>
        <taxon>Bacillati</taxon>
        <taxon>Bacillota</taxon>
        <taxon>Bacilli</taxon>
        <taxon>Bacillales</taxon>
        <taxon>Bacillales Family X. Incertae Sedis</taxon>
        <taxon>Hydrogenibacillus</taxon>
    </lineage>
</organism>
<evidence type="ECO:0000256" key="3">
    <source>
        <dbReference type="ARBA" id="ARBA00023002"/>
    </source>
</evidence>
<evidence type="ECO:0000256" key="2">
    <source>
        <dbReference type="ARBA" id="ARBA00022827"/>
    </source>
</evidence>
<dbReference type="InterPro" id="IPR016166">
    <property type="entry name" value="FAD-bd_PCMH"/>
</dbReference>
<dbReference type="SUPFAM" id="SSF56176">
    <property type="entry name" value="FAD-binding/transporter-associated domain-like"/>
    <property type="match status" value="1"/>
</dbReference>
<reference evidence="7 9" key="3">
    <citation type="submission" date="2017-08" db="EMBL/GenBank/DDBJ databases">
        <title>Burning lignite coal seam in the remote Altai Mountains harbors a hydrogen-driven thermophilic microbial community.</title>
        <authorList>
            <person name="Kadnikov V.V."/>
            <person name="Mardanov A.V."/>
            <person name="Ivasenko D."/>
            <person name="Beletsky A.V."/>
            <person name="Karnachuk O.V."/>
            <person name="Ravin N.V."/>
        </authorList>
    </citation>
    <scope>NUCLEOTIDE SEQUENCE [LARGE SCALE GENOMIC DNA]</scope>
    <source>
        <strain evidence="7">AL33</strain>
    </source>
</reference>
<dbReference type="EMBL" id="KT861421">
    <property type="protein sequence ID" value="ALP32198.1"/>
    <property type="molecule type" value="Genomic_DNA"/>
</dbReference>
<dbReference type="SUPFAM" id="SSF55447">
    <property type="entry name" value="CO dehydrogenase flavoprotein C-terminal domain-like"/>
    <property type="match status" value="1"/>
</dbReference>
<name>A0A0S2RRU3_HYDSH</name>
<evidence type="ECO:0000313" key="7">
    <source>
        <dbReference type="EMBL" id="PTQ54366.1"/>
    </source>
</evidence>
<evidence type="ECO:0000259" key="4">
    <source>
        <dbReference type="PROSITE" id="PS51387"/>
    </source>
</evidence>
<feature type="domain" description="FAD-binding PCMH-type" evidence="4">
    <location>
        <begin position="1"/>
        <end position="177"/>
    </location>
</feature>
<dbReference type="InterPro" id="IPR005107">
    <property type="entry name" value="CO_DH_flav_C"/>
</dbReference>
<dbReference type="RefSeq" id="WP_066197436.1">
    <property type="nucleotide sequence ID" value="NZ_CBCSAS010000020.1"/>
</dbReference>
<evidence type="ECO:0000256" key="1">
    <source>
        <dbReference type="ARBA" id="ARBA00022630"/>
    </source>
</evidence>
<dbReference type="SMART" id="SM01092">
    <property type="entry name" value="CO_deh_flav_C"/>
    <property type="match status" value="1"/>
</dbReference>
<keyword evidence="3 5" id="KW-0560">Oxidoreductase</keyword>
<dbReference type="Proteomes" id="UP000244180">
    <property type="component" value="Unassembled WGS sequence"/>
</dbReference>
<dbReference type="Pfam" id="PF00941">
    <property type="entry name" value="FAD_binding_5"/>
    <property type="match status" value="1"/>
</dbReference>
<dbReference type="InterPro" id="IPR002346">
    <property type="entry name" value="Mopterin_DH_FAD-bd"/>
</dbReference>
<dbReference type="InterPro" id="IPR036683">
    <property type="entry name" value="CO_DH_flav_C_dom_sf"/>
</dbReference>
<dbReference type="InterPro" id="IPR051312">
    <property type="entry name" value="Diverse_Substr_Oxidored"/>
</dbReference>
<dbReference type="EMBL" id="PEBV01000004">
    <property type="protein sequence ID" value="PTQ54366.1"/>
    <property type="molecule type" value="Genomic_DNA"/>
</dbReference>
<dbReference type="InterPro" id="IPR016169">
    <property type="entry name" value="FAD-bd_PCMH_sub2"/>
</dbReference>
<dbReference type="Gene3D" id="3.30.390.50">
    <property type="entry name" value="CO dehydrogenase flavoprotein, C-terminal domain"/>
    <property type="match status" value="1"/>
</dbReference>
<evidence type="ECO:0000313" key="9">
    <source>
        <dbReference type="Proteomes" id="UP000244180"/>
    </source>
</evidence>
<dbReference type="PATRIC" id="fig|1484.9.peg.1041"/>
<protein>
    <submittedName>
        <fullName evidence="6 7">Carbon monoxide dehydrogenase</fullName>
    </submittedName>
    <submittedName>
        <fullName evidence="5">CoxM</fullName>
        <ecNumber evidence="5">1.2.99.2</ecNumber>
    </submittedName>
</protein>
<dbReference type="PANTHER" id="PTHR42659">
    <property type="entry name" value="XANTHINE DEHYDROGENASE SUBUNIT C-RELATED"/>
    <property type="match status" value="1"/>
</dbReference>
<dbReference type="InterPro" id="IPR036318">
    <property type="entry name" value="FAD-bd_PCMH-like_sf"/>
</dbReference>
<proteinExistence type="predicted"/>
<dbReference type="Pfam" id="PF03450">
    <property type="entry name" value="CO_deh_flav_C"/>
    <property type="match status" value="1"/>
</dbReference>
<dbReference type="AlphaFoldDB" id="A0A0S2RRU3"/>
<evidence type="ECO:0000313" key="6">
    <source>
        <dbReference type="EMBL" id="OAR05427.1"/>
    </source>
</evidence>